<feature type="chain" id="PRO_5047007214" description="Ysc84 actin-binding domain-containing protein" evidence="1">
    <location>
        <begin position="26"/>
        <end position="197"/>
    </location>
</feature>
<name>A0ABN7YDL5_9BURK</name>
<comment type="caution">
    <text evidence="3">The sequence shown here is derived from an EMBL/GenBank/DDBJ whole genome shotgun (WGS) entry which is preliminary data.</text>
</comment>
<keyword evidence="4" id="KW-1185">Reference proteome</keyword>
<feature type="signal peptide" evidence="1">
    <location>
        <begin position="1"/>
        <end position="25"/>
    </location>
</feature>
<evidence type="ECO:0000256" key="1">
    <source>
        <dbReference type="SAM" id="SignalP"/>
    </source>
</evidence>
<dbReference type="Proteomes" id="UP000706525">
    <property type="component" value="Unassembled WGS sequence"/>
</dbReference>
<keyword evidence="1" id="KW-0732">Signal</keyword>
<dbReference type="InterPro" id="IPR007461">
    <property type="entry name" value="Ysc84_actin-binding"/>
</dbReference>
<reference evidence="3 4" key="1">
    <citation type="submission" date="2021-08" db="EMBL/GenBank/DDBJ databases">
        <authorList>
            <person name="Peeters C."/>
        </authorList>
    </citation>
    <scope>NUCLEOTIDE SEQUENCE [LARGE SCALE GENOMIC DNA]</scope>
    <source>
        <strain evidence="3 4">LMG 32289</strain>
    </source>
</reference>
<gene>
    <name evidence="3" type="ORF">LMG32289_01936</name>
</gene>
<proteinExistence type="predicted"/>
<dbReference type="PROSITE" id="PS51257">
    <property type="entry name" value="PROKAR_LIPOPROTEIN"/>
    <property type="match status" value="1"/>
</dbReference>
<organism evidence="3 4">
    <name type="scientific">Cupriavidus pampae</name>
    <dbReference type="NCBI Taxonomy" id="659251"/>
    <lineage>
        <taxon>Bacteria</taxon>
        <taxon>Pseudomonadati</taxon>
        <taxon>Pseudomonadota</taxon>
        <taxon>Betaproteobacteria</taxon>
        <taxon>Burkholderiales</taxon>
        <taxon>Burkholderiaceae</taxon>
        <taxon>Cupriavidus</taxon>
    </lineage>
</organism>
<evidence type="ECO:0000259" key="2">
    <source>
        <dbReference type="Pfam" id="PF04366"/>
    </source>
</evidence>
<evidence type="ECO:0000313" key="3">
    <source>
        <dbReference type="EMBL" id="CAG9169962.1"/>
    </source>
</evidence>
<dbReference type="RefSeq" id="WP_223985703.1">
    <property type="nucleotide sequence ID" value="NZ_CAJZAG010000003.1"/>
</dbReference>
<accession>A0ABN7YDL5</accession>
<sequence length="197" mass="20022">MNRRQFVTRVTHVTTSGLVVATAFAAGCTTTGPDSPSDNAAKRQEIDAGVDGALNRLYGSADGARELGAKAQGILVFPRVLSAGLGIGGSYGDGSLRAKGATVGYYRTIAASVGLTAGGQSKAVIIMFMTPEAYNKFVQSSGWTVGADASVALAKIGANGKIDTVTAAQPVIGFVQTNAGLMFDVSLDGSKISKLSI</sequence>
<protein>
    <recommendedName>
        <fullName evidence="2">Ysc84 actin-binding domain-containing protein</fullName>
    </recommendedName>
</protein>
<evidence type="ECO:0000313" key="4">
    <source>
        <dbReference type="Proteomes" id="UP000706525"/>
    </source>
</evidence>
<dbReference type="CDD" id="cd11524">
    <property type="entry name" value="SYLF"/>
    <property type="match status" value="1"/>
</dbReference>
<dbReference type="EMBL" id="CAJZAG010000003">
    <property type="protein sequence ID" value="CAG9169962.1"/>
    <property type="molecule type" value="Genomic_DNA"/>
</dbReference>
<dbReference type="Pfam" id="PF04366">
    <property type="entry name" value="Ysc84"/>
    <property type="match status" value="1"/>
</dbReference>
<feature type="domain" description="Ysc84 actin-binding" evidence="2">
    <location>
        <begin position="111"/>
        <end position="193"/>
    </location>
</feature>